<sequence>MNARWAPGNPCLKSAFTNPVVDTVSAKPGGVPEPIQSHSPNKLTSQRSLQLAPITVLVGLYMVIETSGIWVIGLIGAIAIAGLLILPGTNTWVATETNRF</sequence>
<keyword evidence="1" id="KW-0812">Transmembrane</keyword>
<name>A0A936NCH7_9ACTN</name>
<dbReference type="Proteomes" id="UP000727993">
    <property type="component" value="Unassembled WGS sequence"/>
</dbReference>
<comment type="caution">
    <text evidence="2">The sequence shown here is derived from an EMBL/GenBank/DDBJ whole genome shotgun (WGS) entry which is preliminary data.</text>
</comment>
<accession>A0A936NCH7</accession>
<gene>
    <name evidence="2" type="ORF">IPN02_10100</name>
</gene>
<keyword evidence="1" id="KW-1133">Transmembrane helix</keyword>
<dbReference type="AlphaFoldDB" id="A0A936NCH7"/>
<proteinExistence type="predicted"/>
<keyword evidence="1" id="KW-0472">Membrane</keyword>
<organism evidence="2 3">
    <name type="scientific">Candidatus Neomicrothrix subdominans</name>
    <dbReference type="NCBI Taxonomy" id="2954438"/>
    <lineage>
        <taxon>Bacteria</taxon>
        <taxon>Bacillati</taxon>
        <taxon>Actinomycetota</taxon>
        <taxon>Acidimicrobiia</taxon>
        <taxon>Acidimicrobiales</taxon>
        <taxon>Microthrixaceae</taxon>
        <taxon>Candidatus Neomicrothrix</taxon>
    </lineage>
</organism>
<evidence type="ECO:0000256" key="1">
    <source>
        <dbReference type="SAM" id="Phobius"/>
    </source>
</evidence>
<feature type="transmembrane region" description="Helical" evidence="1">
    <location>
        <begin position="70"/>
        <end position="93"/>
    </location>
</feature>
<reference evidence="2 3" key="1">
    <citation type="submission" date="2020-10" db="EMBL/GenBank/DDBJ databases">
        <title>Connecting structure to function with the recovery of over 1000 high-quality activated sludge metagenome-assembled genomes encoding full-length rRNA genes using long-read sequencing.</title>
        <authorList>
            <person name="Singleton C.M."/>
            <person name="Petriglieri F."/>
            <person name="Kristensen J.M."/>
            <person name="Kirkegaard R.H."/>
            <person name="Michaelsen T.Y."/>
            <person name="Andersen M.H."/>
            <person name="Karst S.M."/>
            <person name="Dueholm M.S."/>
            <person name="Nielsen P.H."/>
            <person name="Albertsen M."/>
        </authorList>
    </citation>
    <scope>NUCLEOTIDE SEQUENCE [LARGE SCALE GENOMIC DNA]</scope>
    <source>
        <strain evidence="2">Lyne_18-Q3-R50-59_MAXAC.006</strain>
    </source>
</reference>
<protein>
    <submittedName>
        <fullName evidence="2">Uncharacterized protein</fullName>
    </submittedName>
</protein>
<dbReference type="EMBL" id="JADJZA010000006">
    <property type="protein sequence ID" value="MBK9297166.1"/>
    <property type="molecule type" value="Genomic_DNA"/>
</dbReference>
<evidence type="ECO:0000313" key="2">
    <source>
        <dbReference type="EMBL" id="MBK9297166.1"/>
    </source>
</evidence>
<evidence type="ECO:0000313" key="3">
    <source>
        <dbReference type="Proteomes" id="UP000727993"/>
    </source>
</evidence>